<accession>A0ABQ4XNR1</accession>
<proteinExistence type="predicted"/>
<reference evidence="2" key="2">
    <citation type="submission" date="2022-01" db="EMBL/GenBank/DDBJ databases">
        <authorList>
            <person name="Yamashiro T."/>
            <person name="Shiraishi A."/>
            <person name="Satake H."/>
            <person name="Nakayama K."/>
        </authorList>
    </citation>
    <scope>NUCLEOTIDE SEQUENCE</scope>
</reference>
<keyword evidence="3" id="KW-1185">Reference proteome</keyword>
<organism evidence="2 3">
    <name type="scientific">Tanacetum coccineum</name>
    <dbReference type="NCBI Taxonomy" id="301880"/>
    <lineage>
        <taxon>Eukaryota</taxon>
        <taxon>Viridiplantae</taxon>
        <taxon>Streptophyta</taxon>
        <taxon>Embryophyta</taxon>
        <taxon>Tracheophyta</taxon>
        <taxon>Spermatophyta</taxon>
        <taxon>Magnoliopsida</taxon>
        <taxon>eudicotyledons</taxon>
        <taxon>Gunneridae</taxon>
        <taxon>Pentapetalae</taxon>
        <taxon>asterids</taxon>
        <taxon>campanulids</taxon>
        <taxon>Asterales</taxon>
        <taxon>Asteraceae</taxon>
        <taxon>Asteroideae</taxon>
        <taxon>Anthemideae</taxon>
        <taxon>Anthemidinae</taxon>
        <taxon>Tanacetum</taxon>
    </lineage>
</organism>
<comment type="caution">
    <text evidence="2">The sequence shown here is derived from an EMBL/GenBank/DDBJ whole genome shotgun (WGS) entry which is preliminary data.</text>
</comment>
<sequence length="45" mass="4788">MVIKPVPDGGPDLQTRIQWGIPELTGDEDGDGESPNYETGDGAEM</sequence>
<gene>
    <name evidence="2" type="ORF">Tco_0681157</name>
</gene>
<evidence type="ECO:0000313" key="3">
    <source>
        <dbReference type="Proteomes" id="UP001151760"/>
    </source>
</evidence>
<evidence type="ECO:0000313" key="2">
    <source>
        <dbReference type="EMBL" id="GJS66593.1"/>
    </source>
</evidence>
<feature type="region of interest" description="Disordered" evidence="1">
    <location>
        <begin position="20"/>
        <end position="45"/>
    </location>
</feature>
<feature type="non-terminal residue" evidence="2">
    <location>
        <position position="45"/>
    </location>
</feature>
<reference evidence="2" key="1">
    <citation type="journal article" date="2022" name="Int. J. Mol. Sci.">
        <title>Draft Genome of Tanacetum Coccineum: Genomic Comparison of Closely Related Tanacetum-Family Plants.</title>
        <authorList>
            <person name="Yamashiro T."/>
            <person name="Shiraishi A."/>
            <person name="Nakayama K."/>
            <person name="Satake H."/>
        </authorList>
    </citation>
    <scope>NUCLEOTIDE SEQUENCE</scope>
</reference>
<protein>
    <submittedName>
        <fullName evidence="2">Uncharacterized protein</fullName>
    </submittedName>
</protein>
<dbReference type="EMBL" id="BQNB010009660">
    <property type="protein sequence ID" value="GJS66593.1"/>
    <property type="molecule type" value="Genomic_DNA"/>
</dbReference>
<evidence type="ECO:0000256" key="1">
    <source>
        <dbReference type="SAM" id="MobiDB-lite"/>
    </source>
</evidence>
<name>A0ABQ4XNR1_9ASTR</name>
<dbReference type="Proteomes" id="UP001151760">
    <property type="component" value="Unassembled WGS sequence"/>
</dbReference>